<dbReference type="PANTHER" id="PTHR33375:SF1">
    <property type="entry name" value="CHROMOSOME-PARTITIONING PROTEIN PARB-RELATED"/>
    <property type="match status" value="1"/>
</dbReference>
<evidence type="ECO:0000259" key="5">
    <source>
        <dbReference type="SMART" id="SM00470"/>
    </source>
</evidence>
<dbReference type="FunFam" id="3.90.1530.30:FF:000001">
    <property type="entry name" value="Chromosome partitioning protein ParB"/>
    <property type="match status" value="1"/>
</dbReference>
<evidence type="ECO:0000313" key="7">
    <source>
        <dbReference type="Proteomes" id="UP000231704"/>
    </source>
</evidence>
<dbReference type="CDD" id="cd16393">
    <property type="entry name" value="SPO0J_N"/>
    <property type="match status" value="1"/>
</dbReference>
<organism evidence="6 7">
    <name type="scientific">Candidatus Wolfebacteria bacterium CG03_land_8_20_14_0_80_39_317</name>
    <dbReference type="NCBI Taxonomy" id="1975068"/>
    <lineage>
        <taxon>Bacteria</taxon>
        <taxon>Candidatus Wolfeibacteriota</taxon>
    </lineage>
</organism>
<dbReference type="GO" id="GO:0005694">
    <property type="term" value="C:chromosome"/>
    <property type="evidence" value="ECO:0007669"/>
    <property type="project" value="TreeGrafter"/>
</dbReference>
<dbReference type="GO" id="GO:0003677">
    <property type="term" value="F:DNA binding"/>
    <property type="evidence" value="ECO:0007669"/>
    <property type="project" value="UniProtKB-KW"/>
</dbReference>
<dbReference type="AlphaFoldDB" id="A0A2M7B778"/>
<feature type="domain" description="ParB-like N-terminal" evidence="5">
    <location>
        <begin position="77"/>
        <end position="175"/>
    </location>
</feature>
<dbReference type="PANTHER" id="PTHR33375">
    <property type="entry name" value="CHROMOSOME-PARTITIONING PROTEIN PARB-RELATED"/>
    <property type="match status" value="1"/>
</dbReference>
<dbReference type="InterPro" id="IPR050336">
    <property type="entry name" value="Chromosome_partition/occlusion"/>
</dbReference>
<dbReference type="Pfam" id="PF23552">
    <property type="entry name" value="ParB_C"/>
    <property type="match status" value="1"/>
</dbReference>
<dbReference type="Pfam" id="PF17762">
    <property type="entry name" value="HTH_ParB"/>
    <property type="match status" value="1"/>
</dbReference>
<feature type="compositionally biased region" description="Basic and acidic residues" evidence="4">
    <location>
        <begin position="52"/>
        <end position="69"/>
    </location>
</feature>
<gene>
    <name evidence="6" type="ORF">COS60_00320</name>
</gene>
<dbReference type="GO" id="GO:0007059">
    <property type="term" value="P:chromosome segregation"/>
    <property type="evidence" value="ECO:0007669"/>
    <property type="project" value="UniProtKB-KW"/>
</dbReference>
<dbReference type="Pfam" id="PF02195">
    <property type="entry name" value="ParB_N"/>
    <property type="match status" value="1"/>
</dbReference>
<evidence type="ECO:0000256" key="4">
    <source>
        <dbReference type="SAM" id="MobiDB-lite"/>
    </source>
</evidence>
<dbReference type="SUPFAM" id="SSF109709">
    <property type="entry name" value="KorB DNA-binding domain-like"/>
    <property type="match status" value="1"/>
</dbReference>
<keyword evidence="2" id="KW-0159">Chromosome partition</keyword>
<proteinExistence type="inferred from homology"/>
<comment type="caution">
    <text evidence="6">The sequence shown here is derived from an EMBL/GenBank/DDBJ whole genome shotgun (WGS) entry which is preliminary data.</text>
</comment>
<name>A0A2M7B778_9BACT</name>
<evidence type="ECO:0000256" key="1">
    <source>
        <dbReference type="ARBA" id="ARBA00006295"/>
    </source>
</evidence>
<dbReference type="Proteomes" id="UP000231704">
    <property type="component" value="Unassembled WGS sequence"/>
</dbReference>
<dbReference type="Gene3D" id="3.90.1530.30">
    <property type="match status" value="1"/>
</dbReference>
<dbReference type="SMART" id="SM00470">
    <property type="entry name" value="ParB"/>
    <property type="match status" value="1"/>
</dbReference>
<dbReference type="Gene3D" id="1.10.10.2830">
    <property type="match status" value="1"/>
</dbReference>
<reference evidence="7" key="1">
    <citation type="submission" date="2017-09" db="EMBL/GenBank/DDBJ databases">
        <title>Depth-based differentiation of microbial function through sediment-hosted aquifers and enrichment of novel symbionts in the deep terrestrial subsurface.</title>
        <authorList>
            <person name="Probst A.J."/>
            <person name="Ladd B."/>
            <person name="Jarett J.K."/>
            <person name="Geller-Mcgrath D.E."/>
            <person name="Sieber C.M.K."/>
            <person name="Emerson J.B."/>
            <person name="Anantharaman K."/>
            <person name="Thomas B.C."/>
            <person name="Malmstrom R."/>
            <person name="Stieglmeier M."/>
            <person name="Klingl A."/>
            <person name="Woyke T."/>
            <person name="Ryan C.M."/>
            <person name="Banfield J.F."/>
        </authorList>
    </citation>
    <scope>NUCLEOTIDE SEQUENCE [LARGE SCALE GENOMIC DNA]</scope>
</reference>
<dbReference type="InterPro" id="IPR003115">
    <property type="entry name" value="ParB_N"/>
</dbReference>
<dbReference type="InterPro" id="IPR041468">
    <property type="entry name" value="HTH_ParB/Spo0J"/>
</dbReference>
<dbReference type="NCBIfam" id="TIGR00180">
    <property type="entry name" value="parB_part"/>
    <property type="match status" value="1"/>
</dbReference>
<dbReference type="FunFam" id="1.10.10.2830:FF:000001">
    <property type="entry name" value="Chromosome partitioning protein ParB"/>
    <property type="match status" value="1"/>
</dbReference>
<protein>
    <recommendedName>
        <fullName evidence="5">ParB-like N-terminal domain-containing protein</fullName>
    </recommendedName>
</protein>
<accession>A0A2M7B778</accession>
<dbReference type="InterPro" id="IPR057240">
    <property type="entry name" value="ParB_dimer_C"/>
</dbReference>
<comment type="similarity">
    <text evidence="1">Belongs to the ParB family.</text>
</comment>
<evidence type="ECO:0000256" key="3">
    <source>
        <dbReference type="ARBA" id="ARBA00023125"/>
    </source>
</evidence>
<dbReference type="EMBL" id="PEVI01000010">
    <property type="protein sequence ID" value="PIU98955.1"/>
    <property type="molecule type" value="Genomic_DNA"/>
</dbReference>
<keyword evidence="3" id="KW-0238">DNA-binding</keyword>
<dbReference type="SUPFAM" id="SSF110849">
    <property type="entry name" value="ParB/Sulfiredoxin"/>
    <property type="match status" value="1"/>
</dbReference>
<evidence type="ECO:0000256" key="2">
    <source>
        <dbReference type="ARBA" id="ARBA00022829"/>
    </source>
</evidence>
<dbReference type="GO" id="GO:0045881">
    <property type="term" value="P:positive regulation of sporulation resulting in formation of a cellular spore"/>
    <property type="evidence" value="ECO:0007669"/>
    <property type="project" value="TreeGrafter"/>
</dbReference>
<feature type="region of interest" description="Disordered" evidence="4">
    <location>
        <begin position="1"/>
        <end position="69"/>
    </location>
</feature>
<dbReference type="InterPro" id="IPR004437">
    <property type="entry name" value="ParB/RepB/Spo0J"/>
</dbReference>
<dbReference type="InterPro" id="IPR036086">
    <property type="entry name" value="ParB/Sulfiredoxin_sf"/>
</dbReference>
<sequence>MLGKGLESLIPKKKQRIDDQQPQPGEEKFLSSKPPQPTEHDLRPQSESVGEDSERSRWTERRGLRERKFSSPQDAIFHIEVEKIKPNPHQPRRDFNEESLKELAASIREFGILQPLVISKIEKETDFGANVEYQLIAGERRLMAAKMLGWERVPTIIKKIGQKSNQLEIAITENLQRTDLNPIETGRAYAKLQDEFGLTQREIATRLGKSRETIANTLRLLNLPSEIQEALAKNQINESQARLLLVIEEPTQQQNLFQEILNNNLSVRELRQKISGKRQGTRDKEQGVTVDPEIVNLQEKLAELLGADVKINPPKIIITFYSPEEIQGIIEKLSPNDKTNLT</sequence>
<evidence type="ECO:0000313" key="6">
    <source>
        <dbReference type="EMBL" id="PIU98955.1"/>
    </source>
</evidence>